<dbReference type="PROSITE" id="PS00211">
    <property type="entry name" value="ABC_TRANSPORTER_1"/>
    <property type="match status" value="1"/>
</dbReference>
<evidence type="ECO:0000256" key="8">
    <source>
        <dbReference type="ARBA" id="ARBA00022967"/>
    </source>
</evidence>
<comment type="subcellular location">
    <subcellularLocation>
        <location evidence="1">Cell membrane</location>
        <topology evidence="1">Peripheral membrane protein</topology>
    </subcellularLocation>
</comment>
<sequence>MQPIISFEQFNFQYKHAVQPTVKDITFHIYPGEKVLIAGRSGSGKSTLAHCMNGLIPFSYEGTSTGNILIAGKDPRKKSVFELSKHVGTILQDQDAQFIGLTVEEDVAFYLENECVNQDEMKKIVSGSLKKVGMHTFHKQSPHELSGGQKQTVSLAGLLTTNAPMLLFDEPLANLDPASSLHTIELIKNIHKQYNKTIVIIEHRIEEMLNLDLDKIILIDEGEIVAIDTPERILASNILPSIGLREPMYIEGLKRLHFDSNNDVIYPLENLHKESISGVIKEWMEKKAFCKDTPTKKELLKVENLSFSYPNKQKALENVNLSIYEGEIVALLGHNGAGKSTLAHSLIGINKTKNSRILIDGVNINSWSIRKRGEIISYVMQNPNHMITQSTVIEEVSFTLKLKKVSKEEIKFRAEEALKICGLYPFRNWPIQALSYGQKKRLTIASVLTANPKLIILDEPTAGQDYYHYKQFMSFIRKLAKKGISFIFITHDMNLALEYADRAIVLHEGSIIANHTASIVLGHPATLQRANLKESSLFKLVKFSGIANPGKFMELYFDDIRREEGV</sequence>
<evidence type="ECO:0000256" key="5">
    <source>
        <dbReference type="ARBA" id="ARBA00022737"/>
    </source>
</evidence>
<dbReference type="eggNOG" id="COG1122">
    <property type="taxonomic scope" value="Bacteria"/>
</dbReference>
<evidence type="ECO:0000256" key="9">
    <source>
        <dbReference type="ARBA" id="ARBA00023136"/>
    </source>
</evidence>
<evidence type="ECO:0000256" key="2">
    <source>
        <dbReference type="ARBA" id="ARBA00005417"/>
    </source>
</evidence>
<dbReference type="Gene3D" id="3.40.50.300">
    <property type="entry name" value="P-loop containing nucleotide triphosphate hydrolases"/>
    <property type="match status" value="2"/>
</dbReference>
<dbReference type="GO" id="GO:0042626">
    <property type="term" value="F:ATPase-coupled transmembrane transporter activity"/>
    <property type="evidence" value="ECO:0007669"/>
    <property type="project" value="TreeGrafter"/>
</dbReference>
<proteinExistence type="inferred from homology"/>
<accession>A0A0J1I4S0</accession>
<feature type="domain" description="ABC transporter" evidence="11">
    <location>
        <begin position="5"/>
        <end position="246"/>
    </location>
</feature>
<comment type="function">
    <text evidence="10">Probably part of an ABC transporter complex. Responsible for energy coupling to the transport system.</text>
</comment>
<gene>
    <name evidence="12" type="ORF">ABW01_01225</name>
</gene>
<dbReference type="Pfam" id="PF00005">
    <property type="entry name" value="ABC_tran"/>
    <property type="match status" value="2"/>
</dbReference>
<evidence type="ECO:0000256" key="4">
    <source>
        <dbReference type="ARBA" id="ARBA00022475"/>
    </source>
</evidence>
<dbReference type="SUPFAM" id="SSF52540">
    <property type="entry name" value="P-loop containing nucleoside triphosphate hydrolases"/>
    <property type="match status" value="2"/>
</dbReference>
<evidence type="ECO:0000259" key="11">
    <source>
        <dbReference type="PROSITE" id="PS50893"/>
    </source>
</evidence>
<dbReference type="InterPro" id="IPR027417">
    <property type="entry name" value="P-loop_NTPase"/>
</dbReference>
<evidence type="ECO:0000313" key="13">
    <source>
        <dbReference type="Proteomes" id="UP000035904"/>
    </source>
</evidence>
<dbReference type="PANTHER" id="PTHR43553">
    <property type="entry name" value="HEAVY METAL TRANSPORTER"/>
    <property type="match status" value="1"/>
</dbReference>
<dbReference type="InterPro" id="IPR003593">
    <property type="entry name" value="AAA+_ATPase"/>
</dbReference>
<dbReference type="InterPro" id="IPR017871">
    <property type="entry name" value="ABC_transporter-like_CS"/>
</dbReference>
<evidence type="ECO:0000256" key="1">
    <source>
        <dbReference type="ARBA" id="ARBA00004202"/>
    </source>
</evidence>
<dbReference type="FunFam" id="3.40.50.300:FF:001422">
    <property type="entry name" value="Cobalt ABC transporter ATP-binding protein"/>
    <property type="match status" value="1"/>
</dbReference>
<keyword evidence="4" id="KW-1003">Cell membrane</keyword>
<dbReference type="GO" id="GO:0005524">
    <property type="term" value="F:ATP binding"/>
    <property type="evidence" value="ECO:0007669"/>
    <property type="project" value="UniProtKB-KW"/>
</dbReference>
<dbReference type="GO" id="GO:0043190">
    <property type="term" value="C:ATP-binding cassette (ABC) transporter complex"/>
    <property type="evidence" value="ECO:0007669"/>
    <property type="project" value="TreeGrafter"/>
</dbReference>
<dbReference type="InterPro" id="IPR015856">
    <property type="entry name" value="ABC_transpr_CbiO/EcfA_su"/>
</dbReference>
<dbReference type="Pfam" id="PF12558">
    <property type="entry name" value="DUF3744"/>
    <property type="match status" value="1"/>
</dbReference>
<evidence type="ECO:0000313" key="12">
    <source>
        <dbReference type="EMBL" id="KLV20924.1"/>
    </source>
</evidence>
<dbReference type="RefSeq" id="WP_047956290.1">
    <property type="nucleotide sequence ID" value="NZ_LDPG01000001.1"/>
</dbReference>
<reference evidence="12 13" key="1">
    <citation type="submission" date="2015-05" db="EMBL/GenBank/DDBJ databases">
        <title>Whole genome sequence and identification of bacterial endophytes from Costus igneus.</title>
        <authorList>
            <person name="Lee Y.P."/>
            <person name="Gan H.M."/>
            <person name="Eng W."/>
            <person name="Wheatley M.S."/>
            <person name="Caraballo A."/>
            <person name="Polter S."/>
            <person name="Savka M.A."/>
            <person name="Hudson A.O."/>
        </authorList>
    </citation>
    <scope>NUCLEOTIDE SEQUENCE [LARGE SCALE GENOMIC DNA]</scope>
    <source>
        <strain evidence="12 13">RIT375</strain>
    </source>
</reference>
<dbReference type="Proteomes" id="UP000035904">
    <property type="component" value="Unassembled WGS sequence"/>
</dbReference>
<name>A0A0J1I4S0_BACAN</name>
<dbReference type="AlphaFoldDB" id="A0A0J1I4S0"/>
<dbReference type="SMART" id="SM00382">
    <property type="entry name" value="AAA"/>
    <property type="match status" value="2"/>
</dbReference>
<keyword evidence="8" id="KW-1278">Translocase</keyword>
<keyword evidence="7 12" id="KW-0067">ATP-binding</keyword>
<keyword evidence="6" id="KW-0547">Nucleotide-binding</keyword>
<dbReference type="FunFam" id="3.40.50.300:FF:000224">
    <property type="entry name" value="Energy-coupling factor transporter ATP-binding protein EcfA"/>
    <property type="match status" value="1"/>
</dbReference>
<organism evidence="12 13">
    <name type="scientific">Bacillus anthracis</name>
    <name type="common">anthrax bacterium</name>
    <dbReference type="NCBI Taxonomy" id="1392"/>
    <lineage>
        <taxon>Bacteria</taxon>
        <taxon>Bacillati</taxon>
        <taxon>Bacillota</taxon>
        <taxon>Bacilli</taxon>
        <taxon>Bacillales</taxon>
        <taxon>Bacillaceae</taxon>
        <taxon>Bacillus</taxon>
        <taxon>Bacillus cereus group</taxon>
    </lineage>
</organism>
<evidence type="ECO:0000256" key="3">
    <source>
        <dbReference type="ARBA" id="ARBA00022448"/>
    </source>
</evidence>
<dbReference type="InterPro" id="IPR022216">
    <property type="entry name" value="ABC_Co_transporter"/>
</dbReference>
<comment type="caution">
    <text evidence="12">The sequence shown here is derived from an EMBL/GenBank/DDBJ whole genome shotgun (WGS) entry which is preliminary data.</text>
</comment>
<evidence type="ECO:0000256" key="7">
    <source>
        <dbReference type="ARBA" id="ARBA00022840"/>
    </source>
</evidence>
<dbReference type="GO" id="GO:0016887">
    <property type="term" value="F:ATP hydrolysis activity"/>
    <property type="evidence" value="ECO:0007669"/>
    <property type="project" value="InterPro"/>
</dbReference>
<dbReference type="NCBIfam" id="NF010167">
    <property type="entry name" value="PRK13648.1"/>
    <property type="match status" value="2"/>
</dbReference>
<feature type="domain" description="ABC transporter" evidence="11">
    <location>
        <begin position="300"/>
        <end position="533"/>
    </location>
</feature>
<dbReference type="PROSITE" id="PS50893">
    <property type="entry name" value="ABC_TRANSPORTER_2"/>
    <property type="match status" value="2"/>
</dbReference>
<keyword evidence="9" id="KW-0472">Membrane</keyword>
<protein>
    <submittedName>
        <fullName evidence="12">ABC transporter ATP-binding protein</fullName>
    </submittedName>
</protein>
<dbReference type="CDD" id="cd03225">
    <property type="entry name" value="ABC_cobalt_CbiO_domain1"/>
    <property type="match status" value="2"/>
</dbReference>
<keyword evidence="5" id="KW-0677">Repeat</keyword>
<evidence type="ECO:0000256" key="10">
    <source>
        <dbReference type="ARBA" id="ARBA00025157"/>
    </source>
</evidence>
<dbReference type="EMBL" id="LDPG01000001">
    <property type="protein sequence ID" value="KLV20924.1"/>
    <property type="molecule type" value="Genomic_DNA"/>
</dbReference>
<dbReference type="PANTHER" id="PTHR43553:SF26">
    <property type="entry name" value="ABC TRANSPORTER ATP-BINDING PROTEIN BC_2655-RELATED"/>
    <property type="match status" value="1"/>
</dbReference>
<dbReference type="InterPro" id="IPR050095">
    <property type="entry name" value="ECF_ABC_transporter_ATP-bd"/>
</dbReference>
<keyword evidence="3" id="KW-0813">Transport</keyword>
<comment type="similarity">
    <text evidence="2">Belongs to the ABC transporter superfamily.</text>
</comment>
<dbReference type="GO" id="GO:0015087">
    <property type="term" value="F:cobalt ion transmembrane transporter activity"/>
    <property type="evidence" value="ECO:0007669"/>
    <property type="project" value="UniProtKB-ARBA"/>
</dbReference>
<dbReference type="PATRIC" id="fig|1392.242.peg.253"/>
<evidence type="ECO:0000256" key="6">
    <source>
        <dbReference type="ARBA" id="ARBA00022741"/>
    </source>
</evidence>
<dbReference type="InterPro" id="IPR003439">
    <property type="entry name" value="ABC_transporter-like_ATP-bd"/>
</dbReference>